<reference evidence="2 3" key="1">
    <citation type="submission" date="2020-08" db="EMBL/GenBank/DDBJ databases">
        <title>Genomic Encyclopedia of Type Strains, Phase IV (KMG-IV): sequencing the most valuable type-strain genomes for metagenomic binning, comparative biology and taxonomic classification.</title>
        <authorList>
            <person name="Goeker M."/>
        </authorList>
    </citation>
    <scope>NUCLEOTIDE SEQUENCE [LARGE SCALE GENOMIC DNA]</scope>
    <source>
        <strain evidence="2 3">DSM 26736</strain>
    </source>
</reference>
<proteinExistence type="predicted"/>
<evidence type="ECO:0000256" key="1">
    <source>
        <dbReference type="SAM" id="Phobius"/>
    </source>
</evidence>
<sequence length="217" mass="24936">KAGQKPVMYCRFPIHHTGALAAAESSLRLLTQAAIEKPPFRFRPMPDTRGAWRASRKLPSIQAGREAENVKFVILGRSEGSHRWRPSQTAPHPYCHQTPNWHSFTMRRLHAYSFAVLVFAACGFAFLWLKARDDLKRLEIEVSHADVYRPYLNLALLRFSHDSGITTEEVSTHFRPLTFEARSEVCTQFRGRVGQLGRDRTYCFSKEDGRLVYVSKK</sequence>
<evidence type="ECO:0000313" key="3">
    <source>
        <dbReference type="Proteomes" id="UP000527143"/>
    </source>
</evidence>
<keyword evidence="3" id="KW-1185">Reference proteome</keyword>
<dbReference type="Proteomes" id="UP000527143">
    <property type="component" value="Unassembled WGS sequence"/>
</dbReference>
<evidence type="ECO:0000313" key="2">
    <source>
        <dbReference type="EMBL" id="MBB5712996.1"/>
    </source>
</evidence>
<feature type="non-terminal residue" evidence="2">
    <location>
        <position position="1"/>
    </location>
</feature>
<gene>
    <name evidence="2" type="ORF">FHT02_004258</name>
</gene>
<protein>
    <submittedName>
        <fullName evidence="2">Uncharacterized protein</fullName>
    </submittedName>
</protein>
<accession>A0A840YTF0</accession>
<name>A0A840YTF0_9SPHN</name>
<keyword evidence="1" id="KW-0812">Transmembrane</keyword>
<dbReference type="AlphaFoldDB" id="A0A840YTF0"/>
<dbReference type="EMBL" id="JACIJF010000034">
    <property type="protein sequence ID" value="MBB5712996.1"/>
    <property type="molecule type" value="Genomic_DNA"/>
</dbReference>
<organism evidence="2 3">
    <name type="scientific">Sphingomonas xinjiangensis</name>
    <dbReference type="NCBI Taxonomy" id="643568"/>
    <lineage>
        <taxon>Bacteria</taxon>
        <taxon>Pseudomonadati</taxon>
        <taxon>Pseudomonadota</taxon>
        <taxon>Alphaproteobacteria</taxon>
        <taxon>Sphingomonadales</taxon>
        <taxon>Sphingomonadaceae</taxon>
        <taxon>Sphingomonas</taxon>
    </lineage>
</organism>
<keyword evidence="1" id="KW-0472">Membrane</keyword>
<comment type="caution">
    <text evidence="2">The sequence shown here is derived from an EMBL/GenBank/DDBJ whole genome shotgun (WGS) entry which is preliminary data.</text>
</comment>
<feature type="transmembrane region" description="Helical" evidence="1">
    <location>
        <begin position="109"/>
        <end position="129"/>
    </location>
</feature>
<keyword evidence="1" id="KW-1133">Transmembrane helix</keyword>